<dbReference type="Gene3D" id="3.40.50.300">
    <property type="entry name" value="P-loop containing nucleotide triphosphate hydrolases"/>
    <property type="match status" value="1"/>
</dbReference>
<evidence type="ECO:0000256" key="1">
    <source>
        <dbReference type="ARBA" id="ARBA00022741"/>
    </source>
</evidence>
<dbReference type="GO" id="GO:0051301">
    <property type="term" value="P:cell division"/>
    <property type="evidence" value="ECO:0007669"/>
    <property type="project" value="TreeGrafter"/>
</dbReference>
<organism evidence="3 4">
    <name type="scientific">Pseudomonas oryzihabitans</name>
    <dbReference type="NCBI Taxonomy" id="47885"/>
    <lineage>
        <taxon>Bacteria</taxon>
        <taxon>Pseudomonadati</taxon>
        <taxon>Pseudomonadota</taxon>
        <taxon>Gammaproteobacteria</taxon>
        <taxon>Pseudomonadales</taxon>
        <taxon>Pseudomonadaceae</taxon>
        <taxon>Pseudomonas</taxon>
    </lineage>
</organism>
<dbReference type="Proteomes" id="UP000064137">
    <property type="component" value="Chromosome"/>
</dbReference>
<dbReference type="RefSeq" id="WP_059313927.1">
    <property type="nucleotide sequence ID" value="NZ_CP013987.1"/>
</dbReference>
<evidence type="ECO:0000313" key="3">
    <source>
        <dbReference type="EMBL" id="ALZ83678.1"/>
    </source>
</evidence>
<proteinExistence type="predicted"/>
<dbReference type="OrthoDB" id="9774491at2"/>
<name>A0A0U4NZQ4_9PSED</name>
<protein>
    <submittedName>
        <fullName evidence="3">ATPase</fullName>
    </submittedName>
</protein>
<gene>
    <name evidence="3" type="ORF">APT59_05450</name>
</gene>
<dbReference type="GO" id="GO:0005737">
    <property type="term" value="C:cytoplasm"/>
    <property type="evidence" value="ECO:0007669"/>
    <property type="project" value="TreeGrafter"/>
</dbReference>
<dbReference type="GO" id="GO:0016887">
    <property type="term" value="F:ATP hydrolysis activity"/>
    <property type="evidence" value="ECO:0007669"/>
    <property type="project" value="InterPro"/>
</dbReference>
<accession>A0A0U4NZQ4</accession>
<keyword evidence="2" id="KW-0067">ATP-binding</keyword>
<keyword evidence="1" id="KW-0547">Nucleotide-binding</keyword>
<reference evidence="3 4" key="1">
    <citation type="submission" date="2016-01" db="EMBL/GenBank/DDBJ databases">
        <title>Annotation of Pseudomonas oryzihabitans USDA-ARS-USMARC-56511.</title>
        <authorList>
            <person name="Harhay G.P."/>
            <person name="Harhay D.M."/>
            <person name="Smith T.P.L."/>
            <person name="Bono J.L."/>
            <person name="Heaton M.P."/>
            <person name="Clawson M.L."/>
            <person name="Chitko-Mckown C.G."/>
            <person name="Capik S.F."/>
            <person name="DeDonder K.D."/>
            <person name="Apley M.D."/>
            <person name="Lubbers B.V."/>
            <person name="White B.J."/>
            <person name="Larson R.L."/>
        </authorList>
    </citation>
    <scope>NUCLEOTIDE SEQUENCE [LARGE SCALE GENOMIC DNA]</scope>
    <source>
        <strain evidence="3 4">USDA-ARS-USMARC-56511</strain>
    </source>
</reference>
<dbReference type="InterPro" id="IPR005654">
    <property type="entry name" value="ATPase_AFG1-like"/>
</dbReference>
<dbReference type="EMBL" id="CP013987">
    <property type="protein sequence ID" value="ALZ83678.1"/>
    <property type="molecule type" value="Genomic_DNA"/>
</dbReference>
<dbReference type="GO" id="GO:0005524">
    <property type="term" value="F:ATP binding"/>
    <property type="evidence" value="ECO:0007669"/>
    <property type="project" value="UniProtKB-KW"/>
</dbReference>
<evidence type="ECO:0000313" key="4">
    <source>
        <dbReference type="Proteomes" id="UP000064137"/>
    </source>
</evidence>
<dbReference type="NCBIfam" id="NF040713">
    <property type="entry name" value="ZapE"/>
    <property type="match status" value="1"/>
</dbReference>
<dbReference type="PANTHER" id="PTHR12169">
    <property type="entry name" value="ATPASE N2B"/>
    <property type="match status" value="1"/>
</dbReference>
<dbReference type="PANTHER" id="PTHR12169:SF6">
    <property type="entry name" value="AFG1-LIKE ATPASE"/>
    <property type="match status" value="1"/>
</dbReference>
<evidence type="ECO:0000256" key="2">
    <source>
        <dbReference type="ARBA" id="ARBA00022840"/>
    </source>
</evidence>
<dbReference type="AlphaFoldDB" id="A0A0U4NZQ4"/>
<dbReference type="GO" id="GO:0032153">
    <property type="term" value="C:cell division site"/>
    <property type="evidence" value="ECO:0007669"/>
    <property type="project" value="TreeGrafter"/>
</dbReference>
<sequence>MSNALSPLAAYRHALAQGDRLPDAAQEAAARQLEACHAALLAGRPARGLYLWGPVGRGKTWLLDLFHASLPVPARRQHFHHFMRWVHQRQFQLAGTRDPLQVLARELAAEVRVLCFDELFVSDIGDAILVGGLLRALLDQGLVLVVTSNQPPEQLYADGFNRERLLPAIAALQAQLDVLEMDGGQDHRLHEGQPEPRYWVEDPAALATTFAQLTAGQAATDEPLALGERLLPVIQRAPGAIWLDFATLCQGAWATTDYIDLCTRFPALLLGGVPCLSGDPRAGRIARGTEDGAQRVLAGDRELPRLAPQDDAVRRFIALVDEAYDRRCPLYLNAAVPLEQLYTRGFLEFPFRRTLSRLREMQQARY</sequence>
<dbReference type="KEGG" id="por:APT59_05450"/>
<dbReference type="SUPFAM" id="SSF52540">
    <property type="entry name" value="P-loop containing nucleoside triphosphate hydrolases"/>
    <property type="match status" value="1"/>
</dbReference>
<dbReference type="InterPro" id="IPR027417">
    <property type="entry name" value="P-loop_NTPase"/>
</dbReference>
<dbReference type="CDD" id="cd00267">
    <property type="entry name" value="ABC_ATPase"/>
    <property type="match status" value="1"/>
</dbReference>
<dbReference type="Pfam" id="PF03969">
    <property type="entry name" value="AFG1_ATPase"/>
    <property type="match status" value="2"/>
</dbReference>